<proteinExistence type="predicted"/>
<evidence type="ECO:0000313" key="2">
    <source>
        <dbReference type="Proteomes" id="UP000595046"/>
    </source>
</evidence>
<reference evidence="2" key="1">
    <citation type="submission" date="2020-02" db="EMBL/GenBank/DDBJ databases">
        <title>Streptomyces sp. ASO4wet.</title>
        <authorList>
            <person name="Risdian C."/>
            <person name="Landwehr W."/>
            <person name="Schupp P."/>
            <person name="Wink J."/>
        </authorList>
    </citation>
    <scope>NUCLEOTIDE SEQUENCE [LARGE SCALE GENOMIC DNA]</scope>
    <source>
        <strain evidence="2">ASO4wet</strain>
    </source>
</reference>
<dbReference type="Proteomes" id="UP000595046">
    <property type="component" value="Chromosome"/>
</dbReference>
<dbReference type="RefSeq" id="WP_197348630.1">
    <property type="nucleotide sequence ID" value="NZ_CP048882.1"/>
</dbReference>
<dbReference type="EMBL" id="CP048882">
    <property type="protein sequence ID" value="QPP05132.1"/>
    <property type="molecule type" value="Genomic_DNA"/>
</dbReference>
<keyword evidence="2" id="KW-1185">Reference proteome</keyword>
<protein>
    <submittedName>
        <fullName evidence="1">Uncharacterized protein</fullName>
    </submittedName>
</protein>
<name>A0A7T1T2D8_9ACTN</name>
<sequence>MSVYQVSCPARTLILDEERRLLEEGGLRIEPTLWCTLEAEHGGLHLTLAQALKGGGGVPPSTLWLRWPEDAEHGPLRELLTLPSCPERFLAGTVEEEVCDLPKDHAGRHGFEFGPPLNDGDITPDWLL</sequence>
<accession>A0A7T1T2D8</accession>
<organism evidence="1 2">
    <name type="scientific">Streptomyces bathyalis</name>
    <dbReference type="NCBI Taxonomy" id="2710756"/>
    <lineage>
        <taxon>Bacteria</taxon>
        <taxon>Bacillati</taxon>
        <taxon>Actinomycetota</taxon>
        <taxon>Actinomycetes</taxon>
        <taxon>Kitasatosporales</taxon>
        <taxon>Streptomycetaceae</taxon>
        <taxon>Streptomyces</taxon>
    </lineage>
</organism>
<dbReference type="KEGG" id="sbat:G4Z16_00575"/>
<dbReference type="AlphaFoldDB" id="A0A7T1T2D8"/>
<gene>
    <name evidence="1" type="ORF">G4Z16_00575</name>
</gene>
<evidence type="ECO:0000313" key="1">
    <source>
        <dbReference type="EMBL" id="QPP05132.1"/>
    </source>
</evidence>